<evidence type="ECO:0000256" key="1">
    <source>
        <dbReference type="SAM" id="MobiDB-lite"/>
    </source>
</evidence>
<sequence>MTLSGDKEIKTAKPTFGALKMEWGGPVNRISDALTAEPLNWTEDRPTSGDLSVNNYKWNIASVLGTVLGTGDARGYNICERRPSVPFSVFIRVTGFGLELVPNLGCEGEFGADTRSKHHQACPEGLEDSAGGEAGPGRTGCTY</sequence>
<accession>A0A091CI66</accession>
<dbReference type="AlphaFoldDB" id="A0A091CI66"/>
<evidence type="ECO:0000313" key="2">
    <source>
        <dbReference type="EMBL" id="KFO18094.1"/>
    </source>
</evidence>
<dbReference type="Proteomes" id="UP000028990">
    <property type="component" value="Unassembled WGS sequence"/>
</dbReference>
<organism evidence="2 3">
    <name type="scientific">Fukomys damarensis</name>
    <name type="common">Damaraland mole rat</name>
    <name type="synonym">Cryptomys damarensis</name>
    <dbReference type="NCBI Taxonomy" id="885580"/>
    <lineage>
        <taxon>Eukaryota</taxon>
        <taxon>Metazoa</taxon>
        <taxon>Chordata</taxon>
        <taxon>Craniata</taxon>
        <taxon>Vertebrata</taxon>
        <taxon>Euteleostomi</taxon>
        <taxon>Mammalia</taxon>
        <taxon>Eutheria</taxon>
        <taxon>Euarchontoglires</taxon>
        <taxon>Glires</taxon>
        <taxon>Rodentia</taxon>
        <taxon>Hystricomorpha</taxon>
        <taxon>Bathyergidae</taxon>
        <taxon>Fukomys</taxon>
    </lineage>
</organism>
<keyword evidence="3" id="KW-1185">Reference proteome</keyword>
<gene>
    <name evidence="2" type="ORF">H920_20546</name>
</gene>
<feature type="compositionally biased region" description="Gly residues" evidence="1">
    <location>
        <begin position="132"/>
        <end position="143"/>
    </location>
</feature>
<evidence type="ECO:0000313" key="3">
    <source>
        <dbReference type="Proteomes" id="UP000028990"/>
    </source>
</evidence>
<feature type="region of interest" description="Disordered" evidence="1">
    <location>
        <begin position="122"/>
        <end position="143"/>
    </location>
</feature>
<protein>
    <submittedName>
        <fullName evidence="2">Uncharacterized protein</fullName>
    </submittedName>
</protein>
<name>A0A091CI66_FUKDA</name>
<reference evidence="2 3" key="1">
    <citation type="submission" date="2013-11" db="EMBL/GenBank/DDBJ databases">
        <title>The Damaraland mole rat (Fukomys damarensis) genome and evolution of African mole rats.</title>
        <authorList>
            <person name="Gladyshev V.N."/>
            <person name="Fang X."/>
        </authorList>
    </citation>
    <scope>NUCLEOTIDE SEQUENCE [LARGE SCALE GENOMIC DNA]</scope>
    <source>
        <tissue evidence="2">Liver</tissue>
    </source>
</reference>
<dbReference type="EMBL" id="KN125550">
    <property type="protein sequence ID" value="KFO18094.1"/>
    <property type="molecule type" value="Genomic_DNA"/>
</dbReference>
<proteinExistence type="predicted"/>